<dbReference type="GO" id="GO:0032259">
    <property type="term" value="P:methylation"/>
    <property type="evidence" value="ECO:0007669"/>
    <property type="project" value="UniProtKB-KW"/>
</dbReference>
<keyword evidence="2" id="KW-1185">Reference proteome</keyword>
<gene>
    <name evidence="1" type="ORF">DFH05DRAFT_800720</name>
</gene>
<dbReference type="InterPro" id="IPR052356">
    <property type="entry name" value="Thiol_S-MT"/>
</dbReference>
<name>A0A9W8P5S4_9AGAR</name>
<dbReference type="Proteomes" id="UP001142393">
    <property type="component" value="Unassembled WGS sequence"/>
</dbReference>
<evidence type="ECO:0000313" key="1">
    <source>
        <dbReference type="EMBL" id="KAJ3747358.1"/>
    </source>
</evidence>
<keyword evidence="1" id="KW-0489">Methyltransferase</keyword>
<dbReference type="EMBL" id="JANVFU010000003">
    <property type="protein sequence ID" value="KAJ3747358.1"/>
    <property type="molecule type" value="Genomic_DNA"/>
</dbReference>
<dbReference type="PANTHER" id="PTHR45036:SF1">
    <property type="entry name" value="METHYLTRANSFERASE LIKE 7A"/>
    <property type="match status" value="1"/>
</dbReference>
<organism evidence="1 2">
    <name type="scientific">Lentinula detonsa</name>
    <dbReference type="NCBI Taxonomy" id="2804962"/>
    <lineage>
        <taxon>Eukaryota</taxon>
        <taxon>Fungi</taxon>
        <taxon>Dikarya</taxon>
        <taxon>Basidiomycota</taxon>
        <taxon>Agaricomycotina</taxon>
        <taxon>Agaricomycetes</taxon>
        <taxon>Agaricomycetidae</taxon>
        <taxon>Agaricales</taxon>
        <taxon>Marasmiineae</taxon>
        <taxon>Omphalotaceae</taxon>
        <taxon>Lentinula</taxon>
    </lineage>
</organism>
<dbReference type="Pfam" id="PF13489">
    <property type="entry name" value="Methyltransf_23"/>
    <property type="match status" value="1"/>
</dbReference>
<dbReference type="InterPro" id="IPR029063">
    <property type="entry name" value="SAM-dependent_MTases_sf"/>
</dbReference>
<comment type="caution">
    <text evidence="1">The sequence shown here is derived from an EMBL/GenBank/DDBJ whole genome shotgun (WGS) entry which is preliminary data.</text>
</comment>
<dbReference type="Gene3D" id="3.40.50.150">
    <property type="entry name" value="Vaccinia Virus protein VP39"/>
    <property type="match status" value="1"/>
</dbReference>
<dbReference type="AlphaFoldDB" id="A0A9W8P5S4"/>
<dbReference type="PANTHER" id="PTHR45036">
    <property type="entry name" value="METHYLTRANSFERASE LIKE 7B"/>
    <property type="match status" value="1"/>
</dbReference>
<protein>
    <submittedName>
        <fullName evidence="1">S-adenosyl-L-methionine-dependent methyltransferase</fullName>
    </submittedName>
</protein>
<sequence>MSSVAFAPLTPLKYALKFALIPFLCDVWTQICDRFKIKSTGIRWRLSSFIELRRAFFAHLWRVFGRGSDQHIQNYKQALLSPAQGVVLDLGAGLGRTASYLSRDKVFCYIAVEPNIHMHSELRDAAHEAGFHESDGTFVLLSCGAEDVRVISECASTVNTPTNTQGSVDNIICILTLCSIPNAERIVTLLVKEVLRPGGTLFMFEHVRHPIINVAWWQWLWSPLWSVFFDGCRLDCVTDQWVEEMRDIEESGRNIAMWKERELKSDKGDGWENNIIYHVIGTFVKHD</sequence>
<proteinExistence type="predicted"/>
<keyword evidence="1" id="KW-0808">Transferase</keyword>
<evidence type="ECO:0000313" key="2">
    <source>
        <dbReference type="Proteomes" id="UP001142393"/>
    </source>
</evidence>
<dbReference type="SUPFAM" id="SSF53335">
    <property type="entry name" value="S-adenosyl-L-methionine-dependent methyltransferases"/>
    <property type="match status" value="1"/>
</dbReference>
<reference evidence="1 2" key="1">
    <citation type="journal article" date="2023" name="Proc. Natl. Acad. Sci. U.S.A.">
        <title>A global phylogenomic analysis of the shiitake genus Lentinula.</title>
        <authorList>
            <person name="Sierra-Patev S."/>
            <person name="Min B."/>
            <person name="Naranjo-Ortiz M."/>
            <person name="Looney B."/>
            <person name="Konkel Z."/>
            <person name="Slot J.C."/>
            <person name="Sakamoto Y."/>
            <person name="Steenwyk J.L."/>
            <person name="Rokas A."/>
            <person name="Carro J."/>
            <person name="Camarero S."/>
            <person name="Ferreira P."/>
            <person name="Molpeceres G."/>
            <person name="Ruiz-Duenas F.J."/>
            <person name="Serrano A."/>
            <person name="Henrissat B."/>
            <person name="Drula E."/>
            <person name="Hughes K.W."/>
            <person name="Mata J.L."/>
            <person name="Ishikawa N.K."/>
            <person name="Vargas-Isla R."/>
            <person name="Ushijima S."/>
            <person name="Smith C.A."/>
            <person name="Donoghue J."/>
            <person name="Ahrendt S."/>
            <person name="Andreopoulos W."/>
            <person name="He G."/>
            <person name="LaButti K."/>
            <person name="Lipzen A."/>
            <person name="Ng V."/>
            <person name="Riley R."/>
            <person name="Sandor L."/>
            <person name="Barry K."/>
            <person name="Martinez A.T."/>
            <person name="Xiao Y."/>
            <person name="Gibbons J.G."/>
            <person name="Terashima K."/>
            <person name="Grigoriev I.V."/>
            <person name="Hibbett D."/>
        </authorList>
    </citation>
    <scope>NUCLEOTIDE SEQUENCE [LARGE SCALE GENOMIC DNA]</scope>
    <source>
        <strain evidence="1 2">TFB7810</strain>
    </source>
</reference>
<accession>A0A9W8P5S4</accession>
<dbReference type="GO" id="GO:0008168">
    <property type="term" value="F:methyltransferase activity"/>
    <property type="evidence" value="ECO:0007669"/>
    <property type="project" value="UniProtKB-KW"/>
</dbReference>
<dbReference type="CDD" id="cd02440">
    <property type="entry name" value="AdoMet_MTases"/>
    <property type="match status" value="1"/>
</dbReference>